<evidence type="ECO:0000256" key="1">
    <source>
        <dbReference type="SAM" id="MobiDB-lite"/>
    </source>
</evidence>
<evidence type="ECO:0000313" key="2">
    <source>
        <dbReference type="EMBL" id="KAG5479430.1"/>
    </source>
</evidence>
<organism evidence="2 3">
    <name type="scientific">Leishmania martiniquensis</name>
    <dbReference type="NCBI Taxonomy" id="1580590"/>
    <lineage>
        <taxon>Eukaryota</taxon>
        <taxon>Discoba</taxon>
        <taxon>Euglenozoa</taxon>
        <taxon>Kinetoplastea</taxon>
        <taxon>Metakinetoplastina</taxon>
        <taxon>Trypanosomatida</taxon>
        <taxon>Trypanosomatidae</taxon>
        <taxon>Leishmaniinae</taxon>
        <taxon>Leishmania</taxon>
    </lineage>
</organism>
<evidence type="ECO:0000313" key="3">
    <source>
        <dbReference type="Proteomes" id="UP000673552"/>
    </source>
</evidence>
<reference evidence="2 3" key="1">
    <citation type="submission" date="2021-03" db="EMBL/GenBank/DDBJ databases">
        <title>Leishmania (Mundinia) martiniquensis Genome sequencing and assembly.</title>
        <authorList>
            <person name="Almutairi H."/>
            <person name="Gatherer D."/>
        </authorList>
    </citation>
    <scope>NUCLEOTIDE SEQUENCE [LARGE SCALE GENOMIC DNA]</scope>
    <source>
        <strain evidence="2">LSCM1</strain>
    </source>
</reference>
<comment type="caution">
    <text evidence="2">The sequence shown here is derived from an EMBL/GenBank/DDBJ whole genome shotgun (WGS) entry which is preliminary data.</text>
</comment>
<protein>
    <submittedName>
        <fullName evidence="2">Uncharacterized protein</fullName>
    </submittedName>
</protein>
<dbReference type="Proteomes" id="UP000673552">
    <property type="component" value="Chromosome 21"/>
</dbReference>
<keyword evidence="3" id="KW-1185">Reference proteome</keyword>
<dbReference type="GeneID" id="92514700"/>
<dbReference type="RefSeq" id="XP_067178985.1">
    <property type="nucleotide sequence ID" value="XM_067322188.1"/>
</dbReference>
<sequence>MHPVRRFRPSASWETRLASATHCHRLWHCCAAGCMCARTASAPAAHGAHPCPAGSPCSAGISCSHHCPTAAVLVDAGGSALVTLPYCITDVQEKVRAHLRLLLIQRLVTPLATGSLAEIFGECDSEGGGGTYADRSGDNAALASAFANNVTRSPSTLRYLAFSQERPLLRHPSWAPLWAPSLSSSIRSPAPCASPPKPQATTHAGAKQPDEAVAEALTVEVTRVENEALEALVRPCLGEVAPLLGRNARGSFLAVAVTAMRTTLATGSPSTRAATPSATPLVPSRSLLSSLPVVTYWERCRVDSFVPSYVQVQAAVRHLLSRRRPAAGVTAPAAFAWAPQRPPVRPLALVAVVVPDHLTELYLEFVDMLEREVGQPLHHQHSQQHGAAGGDPVHLLLFNSRGLIRECTTV</sequence>
<name>A0A836H8B4_9TRYP</name>
<accession>A0A836H8B4</accession>
<gene>
    <name evidence="2" type="ORF">LSCM1_04692</name>
</gene>
<dbReference type="EMBL" id="JAFEUZ010000021">
    <property type="protein sequence ID" value="KAG5479430.1"/>
    <property type="molecule type" value="Genomic_DNA"/>
</dbReference>
<proteinExistence type="predicted"/>
<dbReference type="AlphaFoldDB" id="A0A836H8B4"/>
<feature type="region of interest" description="Disordered" evidence="1">
    <location>
        <begin position="188"/>
        <end position="209"/>
    </location>
</feature>
<dbReference type="KEGG" id="lmat:92514700"/>
<dbReference type="OrthoDB" id="266585at2759"/>